<feature type="region of interest" description="Disordered" evidence="1">
    <location>
        <begin position="45"/>
        <end position="89"/>
    </location>
</feature>
<name>A0A1E1WMM0_PECGO</name>
<dbReference type="AlphaFoldDB" id="A0A1E1WMM0"/>
<feature type="non-terminal residue" evidence="2">
    <location>
        <position position="1"/>
    </location>
</feature>
<evidence type="ECO:0000313" key="2">
    <source>
        <dbReference type="EMBL" id="JAT88096.1"/>
    </source>
</evidence>
<proteinExistence type="predicted"/>
<feature type="compositionally biased region" description="Low complexity" evidence="1">
    <location>
        <begin position="57"/>
        <end position="76"/>
    </location>
</feature>
<gene>
    <name evidence="2" type="ORF">g.2698</name>
</gene>
<protein>
    <submittedName>
        <fullName evidence="2">Uncharacterized protein</fullName>
    </submittedName>
</protein>
<feature type="non-terminal residue" evidence="2">
    <location>
        <position position="159"/>
    </location>
</feature>
<sequence length="159" mass="17165">SNCLSIQQCHKSQFCQDEIQLVVSGAAIPLLDPNRPEQILPEIVYPESTTPSPQPTHSNGNHSNGNHGSGNHNNGGHNHGNGTGDADDDIFTLDEEQLVKQTQPSEVGDEKAIVTTGQVSYQAPTMVSLTSLSHVSGSRTLRRICALRLLFVRETTAVR</sequence>
<accession>A0A1E1WMM0</accession>
<dbReference type="EMBL" id="GDQN01002958">
    <property type="protein sequence ID" value="JAT88096.1"/>
    <property type="molecule type" value="Transcribed_RNA"/>
</dbReference>
<dbReference type="OrthoDB" id="419768at2759"/>
<reference evidence="2" key="1">
    <citation type="submission" date="2015-09" db="EMBL/GenBank/DDBJ databases">
        <title>De novo assembly of Pectinophora gossypiella (Pink Bollworm) gut transcriptome.</title>
        <authorList>
            <person name="Tassone E.E."/>
        </authorList>
    </citation>
    <scope>NUCLEOTIDE SEQUENCE</scope>
</reference>
<evidence type="ECO:0000256" key="1">
    <source>
        <dbReference type="SAM" id="MobiDB-lite"/>
    </source>
</evidence>
<organism evidence="2">
    <name type="scientific">Pectinophora gossypiella</name>
    <name type="common">Cotton pink bollworm</name>
    <name type="synonym">Depressaria gossypiella</name>
    <dbReference type="NCBI Taxonomy" id="13191"/>
    <lineage>
        <taxon>Eukaryota</taxon>
        <taxon>Metazoa</taxon>
        <taxon>Ecdysozoa</taxon>
        <taxon>Arthropoda</taxon>
        <taxon>Hexapoda</taxon>
        <taxon>Insecta</taxon>
        <taxon>Pterygota</taxon>
        <taxon>Neoptera</taxon>
        <taxon>Endopterygota</taxon>
        <taxon>Lepidoptera</taxon>
        <taxon>Glossata</taxon>
        <taxon>Ditrysia</taxon>
        <taxon>Gelechioidea</taxon>
        <taxon>Gelechiidae</taxon>
        <taxon>Apatetrinae</taxon>
        <taxon>Pectinophora</taxon>
    </lineage>
</organism>